<dbReference type="SUPFAM" id="SSF56801">
    <property type="entry name" value="Acetyl-CoA synthetase-like"/>
    <property type="match status" value="1"/>
</dbReference>
<reference evidence="3" key="1">
    <citation type="submission" date="2024-06" db="EMBL/GenBank/DDBJ databases">
        <authorList>
            <consortium name="consrtm"/>
            <person name="Uemura M."/>
            <person name="Terahara T."/>
        </authorList>
    </citation>
    <scope>NUCLEOTIDE SEQUENCE</scope>
    <source>
        <strain evidence="3">KM77-8</strain>
    </source>
</reference>
<evidence type="ECO:0000256" key="1">
    <source>
        <dbReference type="SAM" id="MobiDB-lite"/>
    </source>
</evidence>
<accession>A0AAT9HL98</accession>
<dbReference type="Pfam" id="PF00501">
    <property type="entry name" value="AMP-binding"/>
    <property type="match status" value="1"/>
</dbReference>
<dbReference type="InterPro" id="IPR000873">
    <property type="entry name" value="AMP-dep_synth/lig_dom"/>
</dbReference>
<dbReference type="GO" id="GO:0005737">
    <property type="term" value="C:cytoplasm"/>
    <property type="evidence" value="ECO:0007669"/>
    <property type="project" value="TreeGrafter"/>
</dbReference>
<organism evidence="3">
    <name type="scientific">Streptomyces haneummycinicus</name>
    <dbReference type="NCBI Taxonomy" id="3074435"/>
    <lineage>
        <taxon>Bacteria</taxon>
        <taxon>Bacillati</taxon>
        <taxon>Actinomycetota</taxon>
        <taxon>Actinomycetes</taxon>
        <taxon>Kitasatosporales</taxon>
        <taxon>Streptomycetaceae</taxon>
        <taxon>Streptomyces</taxon>
    </lineage>
</organism>
<feature type="domain" description="AMP-dependent synthetase/ligase" evidence="2">
    <location>
        <begin position="15"/>
        <end position="170"/>
    </location>
</feature>
<proteinExistence type="predicted"/>
<feature type="region of interest" description="Disordered" evidence="1">
    <location>
        <begin position="164"/>
        <end position="193"/>
    </location>
</feature>
<dbReference type="PANTHER" id="PTHR45527:SF1">
    <property type="entry name" value="FATTY ACID SYNTHASE"/>
    <property type="match status" value="1"/>
</dbReference>
<dbReference type="Gene3D" id="3.40.50.12780">
    <property type="entry name" value="N-terminal domain of ligase-like"/>
    <property type="match status" value="1"/>
</dbReference>
<evidence type="ECO:0000259" key="2">
    <source>
        <dbReference type="Pfam" id="PF00501"/>
    </source>
</evidence>
<reference evidence="3" key="2">
    <citation type="submission" date="2024-07" db="EMBL/GenBank/DDBJ databases">
        <title>Streptomyces haneummycinica sp. nov., a new antibiotic-producing actinobacterium isolated from marine sediment.</title>
        <authorList>
            <person name="Uemura M."/>
            <person name="Hamada M."/>
            <person name="Hirano S."/>
            <person name="Kobayashi K."/>
            <person name="Ohshiro T."/>
            <person name="Kobayashi T."/>
            <person name="Terahara T."/>
        </authorList>
    </citation>
    <scope>NUCLEOTIDE SEQUENCE</scope>
    <source>
        <strain evidence="3">KM77-8</strain>
    </source>
</reference>
<dbReference type="PANTHER" id="PTHR45527">
    <property type="entry name" value="NONRIBOSOMAL PEPTIDE SYNTHETASE"/>
    <property type="match status" value="1"/>
</dbReference>
<sequence length="193" mass="20470">MYDGVEFESTIHEAFERVAREAPDRNAIVTAGEAVTYAELAARSRRIAHRLIGHGVRPGGIVPVVARRSPDLAAVLLGILMAGGAYGVLDVRWPAPRIAELLGTMRSSVVLADAAGSTRLDQAGTGHTTFDDLLRTDPAAQAPARLPDVPPDACATLFWTSGSTGSPKGCCPRTEPPRDCSPRRVSWTSASTR</sequence>
<dbReference type="GO" id="GO:0044550">
    <property type="term" value="P:secondary metabolite biosynthetic process"/>
    <property type="evidence" value="ECO:0007669"/>
    <property type="project" value="TreeGrafter"/>
</dbReference>
<dbReference type="EMBL" id="AP035768">
    <property type="protein sequence ID" value="BFO18281.1"/>
    <property type="molecule type" value="Genomic_DNA"/>
</dbReference>
<dbReference type="InterPro" id="IPR042099">
    <property type="entry name" value="ANL_N_sf"/>
</dbReference>
<name>A0AAT9HL98_9ACTN</name>
<dbReference type="GO" id="GO:0043041">
    <property type="term" value="P:amino acid activation for nonribosomal peptide biosynthetic process"/>
    <property type="evidence" value="ECO:0007669"/>
    <property type="project" value="TreeGrafter"/>
</dbReference>
<dbReference type="InterPro" id="IPR020845">
    <property type="entry name" value="AMP-binding_CS"/>
</dbReference>
<evidence type="ECO:0000313" key="3">
    <source>
        <dbReference type="EMBL" id="BFO18281.1"/>
    </source>
</evidence>
<dbReference type="AlphaFoldDB" id="A0AAT9HL98"/>
<gene>
    <name evidence="3" type="ORF">SHKM778_46690</name>
</gene>
<dbReference type="GO" id="GO:0031177">
    <property type="term" value="F:phosphopantetheine binding"/>
    <property type="evidence" value="ECO:0007669"/>
    <property type="project" value="TreeGrafter"/>
</dbReference>
<protein>
    <recommendedName>
        <fullName evidence="2">AMP-dependent synthetase/ligase domain-containing protein</fullName>
    </recommendedName>
</protein>
<dbReference type="PROSITE" id="PS00455">
    <property type="entry name" value="AMP_BINDING"/>
    <property type="match status" value="1"/>
</dbReference>